<proteinExistence type="predicted"/>
<feature type="non-terminal residue" evidence="3">
    <location>
        <position position="1"/>
    </location>
</feature>
<keyword evidence="2" id="KW-0812">Transmembrane</keyword>
<name>A0A401TZG4_CHIPU</name>
<dbReference type="Proteomes" id="UP000287033">
    <property type="component" value="Unassembled WGS sequence"/>
</dbReference>
<reference evidence="3 4" key="1">
    <citation type="journal article" date="2018" name="Nat. Ecol. Evol.">
        <title>Shark genomes provide insights into elasmobranch evolution and the origin of vertebrates.</title>
        <authorList>
            <person name="Hara Y"/>
            <person name="Yamaguchi K"/>
            <person name="Onimaru K"/>
            <person name="Kadota M"/>
            <person name="Koyanagi M"/>
            <person name="Keeley SD"/>
            <person name="Tatsumi K"/>
            <person name="Tanaka K"/>
            <person name="Motone F"/>
            <person name="Kageyama Y"/>
            <person name="Nozu R"/>
            <person name="Adachi N"/>
            <person name="Nishimura O"/>
            <person name="Nakagawa R"/>
            <person name="Tanegashima C"/>
            <person name="Kiyatake I"/>
            <person name="Matsumoto R"/>
            <person name="Murakumo K"/>
            <person name="Nishida K"/>
            <person name="Terakita A"/>
            <person name="Kuratani S"/>
            <person name="Sato K"/>
            <person name="Hyodo S Kuraku.S."/>
        </authorList>
    </citation>
    <scope>NUCLEOTIDE SEQUENCE [LARGE SCALE GENOMIC DNA]</scope>
</reference>
<keyword evidence="2" id="KW-1133">Transmembrane helix</keyword>
<evidence type="ECO:0000256" key="2">
    <source>
        <dbReference type="SAM" id="Phobius"/>
    </source>
</evidence>
<evidence type="ECO:0000313" key="3">
    <source>
        <dbReference type="EMBL" id="GCC48006.1"/>
    </source>
</evidence>
<feature type="region of interest" description="Disordered" evidence="1">
    <location>
        <begin position="1"/>
        <end position="28"/>
    </location>
</feature>
<feature type="transmembrane region" description="Helical" evidence="2">
    <location>
        <begin position="41"/>
        <end position="59"/>
    </location>
</feature>
<sequence length="67" mass="6945">AGVAGEDDLVQPQPPRGEAGPVGCGPDQDFVPKAREGLGRWLLLLFGLVPDVLLIAGSLSEGPQLRV</sequence>
<comment type="caution">
    <text evidence="3">The sequence shown here is derived from an EMBL/GenBank/DDBJ whole genome shotgun (WGS) entry which is preliminary data.</text>
</comment>
<dbReference type="EMBL" id="BEZZ01222413">
    <property type="protein sequence ID" value="GCC48006.1"/>
    <property type="molecule type" value="Genomic_DNA"/>
</dbReference>
<keyword evidence="4" id="KW-1185">Reference proteome</keyword>
<organism evidence="3 4">
    <name type="scientific">Chiloscyllium punctatum</name>
    <name type="common">Brownbanded bambooshark</name>
    <name type="synonym">Hemiscyllium punctatum</name>
    <dbReference type="NCBI Taxonomy" id="137246"/>
    <lineage>
        <taxon>Eukaryota</taxon>
        <taxon>Metazoa</taxon>
        <taxon>Chordata</taxon>
        <taxon>Craniata</taxon>
        <taxon>Vertebrata</taxon>
        <taxon>Chondrichthyes</taxon>
        <taxon>Elasmobranchii</taxon>
        <taxon>Galeomorphii</taxon>
        <taxon>Galeoidea</taxon>
        <taxon>Orectolobiformes</taxon>
        <taxon>Hemiscylliidae</taxon>
        <taxon>Chiloscyllium</taxon>
    </lineage>
</organism>
<dbReference type="AlphaFoldDB" id="A0A401TZG4"/>
<keyword evidence="2" id="KW-0472">Membrane</keyword>
<evidence type="ECO:0000313" key="4">
    <source>
        <dbReference type="Proteomes" id="UP000287033"/>
    </source>
</evidence>
<protein>
    <submittedName>
        <fullName evidence="3">Uncharacterized protein</fullName>
    </submittedName>
</protein>
<evidence type="ECO:0000256" key="1">
    <source>
        <dbReference type="SAM" id="MobiDB-lite"/>
    </source>
</evidence>
<gene>
    <name evidence="3" type="ORF">chiPu_0031925</name>
</gene>
<accession>A0A401TZG4</accession>